<dbReference type="Pfam" id="PF00232">
    <property type="entry name" value="Glyco_hydro_1"/>
    <property type="match status" value="1"/>
</dbReference>
<dbReference type="GO" id="GO:0005975">
    <property type="term" value="P:carbohydrate metabolic process"/>
    <property type="evidence" value="ECO:0007669"/>
    <property type="project" value="InterPro"/>
</dbReference>
<name>A0AAD9GAU5_9STRA</name>
<dbReference type="Proteomes" id="UP001259832">
    <property type="component" value="Unassembled WGS sequence"/>
</dbReference>
<accession>A0AAD9GAU5</accession>
<dbReference type="EMBL" id="JASMQC010000024">
    <property type="protein sequence ID" value="KAK1935088.1"/>
    <property type="molecule type" value="Genomic_DNA"/>
</dbReference>
<dbReference type="AlphaFoldDB" id="A0AAD9GAU5"/>
<sequence length="131" mass="15080">MVSLTLLMNFLRRLLSCTTAVLLVAASLLLKNAASPTTLCLVQLLQLTKLKAHTKKRSNQQHLGYFCRERNESCANVANDFYHRYPSDLNRLKKDGLETFRFSIAWSRVMTWNNTTHRMVVNPEDITFTTT</sequence>
<keyword evidence="2" id="KW-1185">Reference proteome</keyword>
<evidence type="ECO:0000313" key="1">
    <source>
        <dbReference type="EMBL" id="KAK1935088.1"/>
    </source>
</evidence>
<dbReference type="InterPro" id="IPR017853">
    <property type="entry name" value="GH"/>
</dbReference>
<reference evidence="1" key="1">
    <citation type="submission" date="2023-08" db="EMBL/GenBank/DDBJ databases">
        <title>Reference Genome Resource for the Citrus Pathogen Phytophthora citrophthora.</title>
        <authorList>
            <person name="Moller H."/>
            <person name="Coetzee B."/>
            <person name="Rose L.J."/>
            <person name="Van Niekerk J.M."/>
        </authorList>
    </citation>
    <scope>NUCLEOTIDE SEQUENCE</scope>
    <source>
        <strain evidence="1">STE-U-9442</strain>
    </source>
</reference>
<evidence type="ECO:0000313" key="2">
    <source>
        <dbReference type="Proteomes" id="UP001259832"/>
    </source>
</evidence>
<protein>
    <submittedName>
        <fullName evidence="1">Beta-glucosidase 28</fullName>
    </submittedName>
</protein>
<dbReference type="InterPro" id="IPR001360">
    <property type="entry name" value="Glyco_hydro_1"/>
</dbReference>
<dbReference type="SUPFAM" id="SSF51445">
    <property type="entry name" value="(Trans)glycosidases"/>
    <property type="match status" value="1"/>
</dbReference>
<dbReference type="Gene3D" id="3.20.20.80">
    <property type="entry name" value="Glycosidases"/>
    <property type="match status" value="1"/>
</dbReference>
<dbReference type="GO" id="GO:0004553">
    <property type="term" value="F:hydrolase activity, hydrolyzing O-glycosyl compounds"/>
    <property type="evidence" value="ECO:0007669"/>
    <property type="project" value="InterPro"/>
</dbReference>
<proteinExistence type="predicted"/>
<organism evidence="1 2">
    <name type="scientific">Phytophthora citrophthora</name>
    <dbReference type="NCBI Taxonomy" id="4793"/>
    <lineage>
        <taxon>Eukaryota</taxon>
        <taxon>Sar</taxon>
        <taxon>Stramenopiles</taxon>
        <taxon>Oomycota</taxon>
        <taxon>Peronosporomycetes</taxon>
        <taxon>Peronosporales</taxon>
        <taxon>Peronosporaceae</taxon>
        <taxon>Phytophthora</taxon>
    </lineage>
</organism>
<comment type="caution">
    <text evidence="1">The sequence shown here is derived from an EMBL/GenBank/DDBJ whole genome shotgun (WGS) entry which is preliminary data.</text>
</comment>
<gene>
    <name evidence="1" type="ORF">P3T76_010854</name>
</gene>